<dbReference type="STRING" id="1851544.ODI_03610"/>
<dbReference type="EMBL" id="LT907988">
    <property type="protein sequence ID" value="SOE49083.1"/>
    <property type="molecule type" value="Genomic_DNA"/>
</dbReference>
<dbReference type="KEGG" id="odi:ODI_R1833"/>
<dbReference type="OrthoDB" id="9554504at2"/>
<reference evidence="2 3" key="2">
    <citation type="submission" date="2017-08" db="EMBL/GenBank/DDBJ databases">
        <authorList>
            <person name="de Groot N.N."/>
        </authorList>
    </citation>
    <scope>NUCLEOTIDE SEQUENCE [LARGE SCALE GENOMIC DNA]</scope>
    <source>
        <strain evidence="2">Orrdi1</strain>
    </source>
</reference>
<dbReference type="EMBL" id="FLRC01000017">
    <property type="protein sequence ID" value="SBT25307.1"/>
    <property type="molecule type" value="Genomic_DNA"/>
</dbReference>
<evidence type="ECO:0000313" key="2">
    <source>
        <dbReference type="EMBL" id="SOE49083.1"/>
    </source>
</evidence>
<dbReference type="AlphaFoldDB" id="A0A1C3K1P8"/>
<reference evidence="1 3" key="1">
    <citation type="submission" date="2016-06" db="EMBL/GenBank/DDBJ databases">
        <authorList>
            <person name="Kjaerup R.B."/>
            <person name="Dalgaard T.S."/>
            <person name="Juul-Madsen H.R."/>
        </authorList>
    </citation>
    <scope>NUCLEOTIDE SEQUENCE [LARGE SCALE GENOMIC DNA]</scope>
    <source>
        <strain evidence="1">Orrdi1</strain>
    </source>
</reference>
<accession>A0A1C3K1P8</accession>
<name>A0A1C3K1P8_9BURK</name>
<evidence type="ECO:0000313" key="3">
    <source>
        <dbReference type="Proteomes" id="UP000078558"/>
    </source>
</evidence>
<proteinExistence type="predicted"/>
<protein>
    <submittedName>
        <fullName evidence="1">Uncharacterized protein</fullName>
    </submittedName>
</protein>
<keyword evidence="3" id="KW-1185">Reference proteome</keyword>
<gene>
    <name evidence="1" type="ORF">ODI_03610</name>
    <name evidence="2" type="ORF">ODI_R1833</name>
</gene>
<sequence length="98" mass="11331">MGENIKKMSRKEWNHDEISLEAINAGSLQRIADATEKMAQRHTELIRQRDDFERSANYWRGQFEQKDFNIRSLKGQITKLRNKLAAATARHTEGASDA</sequence>
<organism evidence="1 3">
    <name type="scientific">Orrella dioscoreae</name>
    <dbReference type="NCBI Taxonomy" id="1851544"/>
    <lineage>
        <taxon>Bacteria</taxon>
        <taxon>Pseudomonadati</taxon>
        <taxon>Pseudomonadota</taxon>
        <taxon>Betaproteobacteria</taxon>
        <taxon>Burkholderiales</taxon>
        <taxon>Alcaligenaceae</taxon>
        <taxon>Orrella</taxon>
    </lineage>
</organism>
<dbReference type="RefSeq" id="WP_067753022.1">
    <property type="nucleotide sequence ID" value="NZ_LT907988.1"/>
</dbReference>
<dbReference type="Proteomes" id="UP000078558">
    <property type="component" value="Chromosome I"/>
</dbReference>
<evidence type="ECO:0000313" key="1">
    <source>
        <dbReference type="EMBL" id="SBT25307.1"/>
    </source>
</evidence>